<gene>
    <name evidence="4" type="ORF">QBC38DRAFT_446988</name>
</gene>
<evidence type="ECO:0000256" key="3">
    <source>
        <dbReference type="ARBA" id="ARBA00023002"/>
    </source>
</evidence>
<dbReference type="GO" id="GO:0051213">
    <property type="term" value="F:dioxygenase activity"/>
    <property type="evidence" value="ECO:0007669"/>
    <property type="project" value="UniProtKB-KW"/>
</dbReference>
<dbReference type="Gene3D" id="3.20.20.70">
    <property type="entry name" value="Aldolase class I"/>
    <property type="match status" value="1"/>
</dbReference>
<evidence type="ECO:0000313" key="5">
    <source>
        <dbReference type="Proteomes" id="UP001301958"/>
    </source>
</evidence>
<dbReference type="PANTHER" id="PTHR32332">
    <property type="entry name" value="2-NITROPROPANE DIOXYGENASE"/>
    <property type="match status" value="1"/>
</dbReference>
<dbReference type="GO" id="GO:0018580">
    <property type="term" value="F:nitronate monooxygenase activity"/>
    <property type="evidence" value="ECO:0007669"/>
    <property type="project" value="InterPro"/>
</dbReference>
<keyword evidence="4" id="KW-0223">Dioxygenase</keyword>
<dbReference type="EMBL" id="MU865412">
    <property type="protein sequence ID" value="KAK4223843.1"/>
    <property type="molecule type" value="Genomic_DNA"/>
</dbReference>
<keyword evidence="1" id="KW-0285">Flavoprotein</keyword>
<dbReference type="AlphaFoldDB" id="A0AAN7BIE0"/>
<sequence length="366" mass="39507">MSPHQHHHPIQSLSLSTKLSSPYPWTSLPLIVSAPMRVMSGPSLAVAVSSAGGLGFIGPGLSPDSTAIDLEECVKILDDKSSDSKDVLPVGVGFQLWNGDLKVACEAVGKYKPAAAWLFAPKEGQREINEWIKNLRGVSKKTKIWVQVGALKEIEGILQGEEEYKPDVIVVQGFEAGGHGRTKDGAPLMTLLPEVLDLLGERNTIPIFAAGGIADGRGVSAALCLGAAGVVMGTRFLGSKEARIKRGYQDAVLEARDGGANTVKTHLYNHLRGTWGWPEEEWTPRTIVNKSWEEENGGVEFEELKKRHDDAVTKGDKAWGKEEGRTATYAGMGVGLVKEVKGAGEIVEDVRKEAKEILKRLGGNNW</sequence>
<dbReference type="CDD" id="cd04730">
    <property type="entry name" value="NPD_like"/>
    <property type="match status" value="1"/>
</dbReference>
<comment type="caution">
    <text evidence="4">The sequence shown here is derived from an EMBL/GenBank/DDBJ whole genome shotgun (WGS) entry which is preliminary data.</text>
</comment>
<keyword evidence="5" id="KW-1185">Reference proteome</keyword>
<evidence type="ECO:0000313" key="4">
    <source>
        <dbReference type="EMBL" id="KAK4223843.1"/>
    </source>
</evidence>
<reference evidence="4" key="2">
    <citation type="submission" date="2023-05" db="EMBL/GenBank/DDBJ databases">
        <authorList>
            <consortium name="Lawrence Berkeley National Laboratory"/>
            <person name="Steindorff A."/>
            <person name="Hensen N."/>
            <person name="Bonometti L."/>
            <person name="Westerberg I."/>
            <person name="Brannstrom I.O."/>
            <person name="Guillou S."/>
            <person name="Cros-Aarteil S."/>
            <person name="Calhoun S."/>
            <person name="Haridas S."/>
            <person name="Kuo A."/>
            <person name="Mondo S."/>
            <person name="Pangilinan J."/>
            <person name="Riley R."/>
            <person name="Labutti K."/>
            <person name="Andreopoulos B."/>
            <person name="Lipzen A."/>
            <person name="Chen C."/>
            <person name="Yanf M."/>
            <person name="Daum C."/>
            <person name="Ng V."/>
            <person name="Clum A."/>
            <person name="Ohm R."/>
            <person name="Martin F."/>
            <person name="Silar P."/>
            <person name="Natvig D."/>
            <person name="Lalanne C."/>
            <person name="Gautier V."/>
            <person name="Ament-Velasquez S.L."/>
            <person name="Kruys A."/>
            <person name="Hutchinson M.I."/>
            <person name="Powell A.J."/>
            <person name="Barry K."/>
            <person name="Miller A.N."/>
            <person name="Grigoriev I.V."/>
            <person name="Debuchy R."/>
            <person name="Gladieux P."/>
            <person name="Thoren M.H."/>
            <person name="Johannesson H."/>
        </authorList>
    </citation>
    <scope>NUCLEOTIDE SEQUENCE</scope>
    <source>
        <strain evidence="4">CBS 990.96</strain>
    </source>
</reference>
<dbReference type="PANTHER" id="PTHR32332:SF34">
    <property type="entry name" value="2-NITROPROPANE DIOXYGENASE FAMILY, PUTATIVE-RELATED"/>
    <property type="match status" value="1"/>
</dbReference>
<protein>
    <submittedName>
        <fullName evidence="4">2-nitropropane dioxygenase</fullName>
    </submittedName>
</protein>
<keyword evidence="3" id="KW-0560">Oxidoreductase</keyword>
<name>A0AAN7BIE0_9PEZI</name>
<dbReference type="InterPro" id="IPR004136">
    <property type="entry name" value="NMO"/>
</dbReference>
<dbReference type="InterPro" id="IPR013785">
    <property type="entry name" value="Aldolase_TIM"/>
</dbReference>
<organism evidence="4 5">
    <name type="scientific">Podospora fimiseda</name>
    <dbReference type="NCBI Taxonomy" id="252190"/>
    <lineage>
        <taxon>Eukaryota</taxon>
        <taxon>Fungi</taxon>
        <taxon>Dikarya</taxon>
        <taxon>Ascomycota</taxon>
        <taxon>Pezizomycotina</taxon>
        <taxon>Sordariomycetes</taxon>
        <taxon>Sordariomycetidae</taxon>
        <taxon>Sordariales</taxon>
        <taxon>Podosporaceae</taxon>
        <taxon>Podospora</taxon>
    </lineage>
</organism>
<dbReference type="SUPFAM" id="SSF51412">
    <property type="entry name" value="Inosine monophosphate dehydrogenase (IMPDH)"/>
    <property type="match status" value="1"/>
</dbReference>
<evidence type="ECO:0000256" key="1">
    <source>
        <dbReference type="ARBA" id="ARBA00022630"/>
    </source>
</evidence>
<dbReference type="Proteomes" id="UP001301958">
    <property type="component" value="Unassembled WGS sequence"/>
</dbReference>
<keyword evidence="2" id="KW-0288">FMN</keyword>
<proteinExistence type="predicted"/>
<dbReference type="Pfam" id="PF03060">
    <property type="entry name" value="NMO"/>
    <property type="match status" value="1"/>
</dbReference>
<accession>A0AAN7BIE0</accession>
<reference evidence="4" key="1">
    <citation type="journal article" date="2023" name="Mol. Phylogenet. Evol.">
        <title>Genome-scale phylogeny and comparative genomics of the fungal order Sordariales.</title>
        <authorList>
            <person name="Hensen N."/>
            <person name="Bonometti L."/>
            <person name="Westerberg I."/>
            <person name="Brannstrom I.O."/>
            <person name="Guillou S."/>
            <person name="Cros-Aarteil S."/>
            <person name="Calhoun S."/>
            <person name="Haridas S."/>
            <person name="Kuo A."/>
            <person name="Mondo S."/>
            <person name="Pangilinan J."/>
            <person name="Riley R."/>
            <person name="LaButti K."/>
            <person name="Andreopoulos B."/>
            <person name="Lipzen A."/>
            <person name="Chen C."/>
            <person name="Yan M."/>
            <person name="Daum C."/>
            <person name="Ng V."/>
            <person name="Clum A."/>
            <person name="Steindorff A."/>
            <person name="Ohm R.A."/>
            <person name="Martin F."/>
            <person name="Silar P."/>
            <person name="Natvig D.O."/>
            <person name="Lalanne C."/>
            <person name="Gautier V."/>
            <person name="Ament-Velasquez S.L."/>
            <person name="Kruys A."/>
            <person name="Hutchinson M.I."/>
            <person name="Powell A.J."/>
            <person name="Barry K."/>
            <person name="Miller A.N."/>
            <person name="Grigoriev I.V."/>
            <person name="Debuchy R."/>
            <person name="Gladieux P."/>
            <person name="Hiltunen Thoren M."/>
            <person name="Johannesson H."/>
        </authorList>
    </citation>
    <scope>NUCLEOTIDE SEQUENCE</scope>
    <source>
        <strain evidence="4">CBS 990.96</strain>
    </source>
</reference>
<evidence type="ECO:0000256" key="2">
    <source>
        <dbReference type="ARBA" id="ARBA00022643"/>
    </source>
</evidence>